<gene>
    <name evidence="1" type="ORF">C8D86_1287</name>
</gene>
<reference evidence="1 2" key="1">
    <citation type="submission" date="2018-07" db="EMBL/GenBank/DDBJ databases">
        <title>Genomic Encyclopedia of Type Strains, Phase IV (KMG-IV): sequencing the most valuable type-strain genomes for metagenomic binning, comparative biology and taxonomic classification.</title>
        <authorList>
            <person name="Goeker M."/>
        </authorList>
    </citation>
    <scope>NUCLEOTIDE SEQUENCE [LARGE SCALE GENOMIC DNA]</scope>
    <source>
        <strain evidence="1 2">DSM 16500</strain>
    </source>
</reference>
<dbReference type="SUPFAM" id="SSF56784">
    <property type="entry name" value="HAD-like"/>
    <property type="match status" value="1"/>
</dbReference>
<dbReference type="EMBL" id="QQAX01000028">
    <property type="protein sequence ID" value="RDI39082.1"/>
    <property type="molecule type" value="Genomic_DNA"/>
</dbReference>
<dbReference type="InterPro" id="IPR036412">
    <property type="entry name" value="HAD-like_sf"/>
</dbReference>
<proteinExistence type="predicted"/>
<keyword evidence="2" id="KW-1185">Reference proteome</keyword>
<protein>
    <recommendedName>
        <fullName evidence="3">Haloacid dehalogenase-like hydrolase</fullName>
    </recommendedName>
</protein>
<evidence type="ECO:0000313" key="1">
    <source>
        <dbReference type="EMBL" id="RDI39082.1"/>
    </source>
</evidence>
<dbReference type="RefSeq" id="WP_114835240.1">
    <property type="nucleotide sequence ID" value="NZ_LR699114.1"/>
</dbReference>
<evidence type="ECO:0008006" key="3">
    <source>
        <dbReference type="Google" id="ProtNLM"/>
    </source>
</evidence>
<sequence length="305" mass="35382">MENRFFMAKESKPVCIFDFDYTISRHHLHISARNIINQLLAEGNQEAAALFKDKINAKTNKIKLEVNVEEKWSPEQQAFIWDKLKAAGLLEPTGNKEEWRAIFKTLIEANYPVYIASFSSFKFLIERFLQDEEFGLGLSKPELDAIQVLSCLPSKEDNKNMHVFHVLRQEKGEIPRGTPFSDTLENEAKLHHELEEMTNRKELPDEGLANYEIYYKDLLKAIPFALIDDTDRNTNGIHEYIKTLIRHASEQEEPELKMLQKQLEEATKWVDRSQPDGIPKEVMAYLSKCFAVSFDKKVGMERKAT</sequence>
<evidence type="ECO:0000313" key="2">
    <source>
        <dbReference type="Proteomes" id="UP000254720"/>
    </source>
</evidence>
<dbReference type="AlphaFoldDB" id="A0A370G5J5"/>
<organism evidence="1 2">
    <name type="scientific">Aquicella lusitana</name>
    <dbReference type="NCBI Taxonomy" id="254246"/>
    <lineage>
        <taxon>Bacteria</taxon>
        <taxon>Pseudomonadati</taxon>
        <taxon>Pseudomonadota</taxon>
        <taxon>Gammaproteobacteria</taxon>
        <taxon>Legionellales</taxon>
        <taxon>Coxiellaceae</taxon>
        <taxon>Aquicella</taxon>
    </lineage>
</organism>
<dbReference type="Proteomes" id="UP000254720">
    <property type="component" value="Unassembled WGS sequence"/>
</dbReference>
<accession>A0A370G5J5</accession>
<name>A0A370G5J5_9COXI</name>
<comment type="caution">
    <text evidence="1">The sequence shown here is derived from an EMBL/GenBank/DDBJ whole genome shotgun (WGS) entry which is preliminary data.</text>
</comment>